<comment type="cofactor">
    <cofactor evidence="1">
        <name>Cu(2+)</name>
        <dbReference type="ChEBI" id="CHEBI:29036"/>
    </cofactor>
</comment>
<feature type="domain" description="HMA" evidence="6">
    <location>
        <begin position="99"/>
        <end position="162"/>
    </location>
</feature>
<dbReference type="CDD" id="cd00371">
    <property type="entry name" value="HMA"/>
    <property type="match status" value="1"/>
</dbReference>
<evidence type="ECO:0000256" key="1">
    <source>
        <dbReference type="ARBA" id="ARBA00001973"/>
    </source>
</evidence>
<dbReference type="SUPFAM" id="SSF49329">
    <property type="entry name" value="Cu,Zn superoxide dismutase-like"/>
    <property type="match status" value="1"/>
</dbReference>
<dbReference type="Gene3D" id="3.30.70.100">
    <property type="match status" value="1"/>
</dbReference>
<dbReference type="Pfam" id="PF00403">
    <property type="entry name" value="HMA"/>
    <property type="match status" value="1"/>
</dbReference>
<evidence type="ECO:0000313" key="7">
    <source>
        <dbReference type="EMBL" id="KAK6137648.1"/>
    </source>
</evidence>
<dbReference type="Gene3D" id="2.60.40.200">
    <property type="entry name" value="Superoxide dismutase, copper/zinc binding domain"/>
    <property type="match status" value="1"/>
</dbReference>
<evidence type="ECO:0000256" key="2">
    <source>
        <dbReference type="ARBA" id="ARBA00004170"/>
    </source>
</evidence>
<evidence type="ECO:0000313" key="8">
    <source>
        <dbReference type="Proteomes" id="UP001318860"/>
    </source>
</evidence>
<keyword evidence="8" id="KW-1185">Reference proteome</keyword>
<evidence type="ECO:0000256" key="3">
    <source>
        <dbReference type="ARBA" id="ARBA00023008"/>
    </source>
</evidence>
<comment type="caution">
    <text evidence="7">The sequence shown here is derived from an EMBL/GenBank/DDBJ whole genome shotgun (WGS) entry which is preliminary data.</text>
</comment>
<dbReference type="Proteomes" id="UP001318860">
    <property type="component" value="Unassembled WGS sequence"/>
</dbReference>
<dbReference type="PROSITE" id="PS50846">
    <property type="entry name" value="HMA_2"/>
    <property type="match status" value="1"/>
</dbReference>
<gene>
    <name evidence="7" type="ORF">DH2020_028574</name>
</gene>
<organism evidence="7 8">
    <name type="scientific">Rehmannia glutinosa</name>
    <name type="common">Chinese foxglove</name>
    <dbReference type="NCBI Taxonomy" id="99300"/>
    <lineage>
        <taxon>Eukaryota</taxon>
        <taxon>Viridiplantae</taxon>
        <taxon>Streptophyta</taxon>
        <taxon>Embryophyta</taxon>
        <taxon>Tracheophyta</taxon>
        <taxon>Spermatophyta</taxon>
        <taxon>Magnoliopsida</taxon>
        <taxon>eudicotyledons</taxon>
        <taxon>Gunneridae</taxon>
        <taxon>Pentapetalae</taxon>
        <taxon>asterids</taxon>
        <taxon>lamiids</taxon>
        <taxon>Lamiales</taxon>
        <taxon>Orobanchaceae</taxon>
        <taxon>Rehmannieae</taxon>
        <taxon>Rehmannia</taxon>
    </lineage>
</organism>
<name>A0ABR0VQW7_REHGL</name>
<sequence length="330" mass="34640">MAFLRSVVTTKTTAIAATVAIPAAFALSPLSTPSSTSHSSAASFLSLSRNLSFGSLTFSSNPVNKPVKLGLVKGFENSSSAVAEMDQKPATQDGAVLPELLTEFMVDMSCEGCVKSVKTKLQTVDGVKNVDVDLTNQVVRVLGTSPVKILTEALEQTGRKARLIGQGVPEDFLISAAVAEFKGPSIFGVVRLAQVSMELARIEANFSGLPPGKHGWSINEFGDLTKGAASTGKVFDPTKNEKEPLGDLGTLDADEKGEAFFSGAKEKLRVADLIGRSIVVYGKEDKSDEGIAAAVVARSAGVGENYKKLCTCDGTTIWEATNADFVASKV</sequence>
<dbReference type="SUPFAM" id="SSF55008">
    <property type="entry name" value="HMA, heavy metal-associated domain"/>
    <property type="match status" value="1"/>
</dbReference>
<dbReference type="Pfam" id="PF00080">
    <property type="entry name" value="Sod_Cu"/>
    <property type="match status" value="1"/>
</dbReference>
<evidence type="ECO:0000259" key="6">
    <source>
        <dbReference type="PROSITE" id="PS50846"/>
    </source>
</evidence>
<protein>
    <recommendedName>
        <fullName evidence="5">Superoxide dismutase copper chaperone</fullName>
    </recommendedName>
</protein>
<dbReference type="InterPro" id="IPR006121">
    <property type="entry name" value="HMA_dom"/>
</dbReference>
<comment type="subcellular location">
    <subcellularLocation>
        <location evidence="2">Membrane</location>
        <topology evidence="2">Peripheral membrane protein</topology>
    </subcellularLocation>
</comment>
<keyword evidence="3" id="KW-0186">Copper</keyword>
<reference evidence="7 8" key="1">
    <citation type="journal article" date="2021" name="Comput. Struct. Biotechnol. J.">
        <title>De novo genome assembly of the potent medicinal plant Rehmannia glutinosa using nanopore technology.</title>
        <authorList>
            <person name="Ma L."/>
            <person name="Dong C."/>
            <person name="Song C."/>
            <person name="Wang X."/>
            <person name="Zheng X."/>
            <person name="Niu Y."/>
            <person name="Chen S."/>
            <person name="Feng W."/>
        </authorList>
    </citation>
    <scope>NUCLEOTIDE SEQUENCE [LARGE SCALE GENOMIC DNA]</scope>
    <source>
        <strain evidence="7">DH-2019</strain>
    </source>
</reference>
<proteinExistence type="inferred from homology"/>
<dbReference type="InterPro" id="IPR036163">
    <property type="entry name" value="HMA_dom_sf"/>
</dbReference>
<evidence type="ECO:0000256" key="4">
    <source>
        <dbReference type="ARBA" id="ARBA00025798"/>
    </source>
</evidence>
<evidence type="ECO:0000256" key="5">
    <source>
        <dbReference type="ARBA" id="ARBA00032899"/>
    </source>
</evidence>
<dbReference type="PANTHER" id="PTHR10003">
    <property type="entry name" value="SUPEROXIDE DISMUTASE CU-ZN -RELATED"/>
    <property type="match status" value="1"/>
</dbReference>
<accession>A0ABR0VQW7</accession>
<dbReference type="EMBL" id="JABTTQ020000822">
    <property type="protein sequence ID" value="KAK6137648.1"/>
    <property type="molecule type" value="Genomic_DNA"/>
</dbReference>
<dbReference type="InterPro" id="IPR036423">
    <property type="entry name" value="SOD-like_Cu/Zn_dom_sf"/>
</dbReference>
<dbReference type="InterPro" id="IPR024134">
    <property type="entry name" value="SOD_Cu/Zn_/chaperone"/>
</dbReference>
<comment type="similarity">
    <text evidence="4">In the C-terminal section; belongs to the Cu-Zn superoxide dismutase family.</text>
</comment>
<dbReference type="InterPro" id="IPR001424">
    <property type="entry name" value="SOD_Cu_Zn_dom"/>
</dbReference>